<sequence>MLRSSVLLFLLVLCLLFAKCKMRPSYDPPMARQSSSVMMEPRPVVGPMMKGQFPRRDPLRGMLIGALIGSLIGVIADWSTMMGAASRPGNSILIDDNQYFIIDNSTATVAFR</sequence>
<evidence type="ECO:0000313" key="4">
    <source>
        <dbReference type="Proteomes" id="UP001331761"/>
    </source>
</evidence>
<gene>
    <name evidence="2" type="ORF">GCK32_021065</name>
    <name evidence="3" type="ORF">GCK32_021111</name>
</gene>
<organism evidence="3 4">
    <name type="scientific">Trichostrongylus colubriformis</name>
    <name type="common">Black scour worm</name>
    <dbReference type="NCBI Taxonomy" id="6319"/>
    <lineage>
        <taxon>Eukaryota</taxon>
        <taxon>Metazoa</taxon>
        <taxon>Ecdysozoa</taxon>
        <taxon>Nematoda</taxon>
        <taxon>Chromadorea</taxon>
        <taxon>Rhabditida</taxon>
        <taxon>Rhabditina</taxon>
        <taxon>Rhabditomorpha</taxon>
        <taxon>Strongyloidea</taxon>
        <taxon>Trichostrongylidae</taxon>
        <taxon>Trichostrongylus</taxon>
    </lineage>
</organism>
<dbReference type="EMBL" id="WIXE01014258">
    <property type="protein sequence ID" value="KAK5974420.1"/>
    <property type="molecule type" value="Genomic_DNA"/>
</dbReference>
<proteinExistence type="predicted"/>
<keyword evidence="4" id="KW-1185">Reference proteome</keyword>
<accession>A0AAN8G5A2</accession>
<name>A0AAN8G5A2_TRICO</name>
<feature type="chain" id="PRO_5044710878" evidence="1">
    <location>
        <begin position="23"/>
        <end position="112"/>
    </location>
</feature>
<dbReference type="Proteomes" id="UP001331761">
    <property type="component" value="Unassembled WGS sequence"/>
</dbReference>
<protein>
    <submittedName>
        <fullName evidence="3">Uncharacterized protein</fullName>
    </submittedName>
</protein>
<reference evidence="3 4" key="1">
    <citation type="submission" date="2019-10" db="EMBL/GenBank/DDBJ databases">
        <title>Assembly and Annotation for the nematode Trichostrongylus colubriformis.</title>
        <authorList>
            <person name="Martin J."/>
        </authorList>
    </citation>
    <scope>NUCLEOTIDE SEQUENCE [LARGE SCALE GENOMIC DNA]</scope>
    <source>
        <strain evidence="3">G859</strain>
        <tissue evidence="3">Whole worm</tissue>
    </source>
</reference>
<keyword evidence="1" id="KW-0732">Signal</keyword>
<feature type="signal peptide" evidence="1">
    <location>
        <begin position="1"/>
        <end position="22"/>
    </location>
</feature>
<comment type="caution">
    <text evidence="3">The sequence shown here is derived from an EMBL/GenBank/DDBJ whole genome shotgun (WGS) entry which is preliminary data.</text>
</comment>
<dbReference type="EMBL" id="WIXE01011031">
    <property type="protein sequence ID" value="KAK5977108.1"/>
    <property type="molecule type" value="Genomic_DNA"/>
</dbReference>
<evidence type="ECO:0000313" key="3">
    <source>
        <dbReference type="EMBL" id="KAK5977108.1"/>
    </source>
</evidence>
<evidence type="ECO:0000313" key="2">
    <source>
        <dbReference type="EMBL" id="KAK5974420.1"/>
    </source>
</evidence>
<dbReference type="AlphaFoldDB" id="A0AAN8G5A2"/>
<evidence type="ECO:0000256" key="1">
    <source>
        <dbReference type="SAM" id="SignalP"/>
    </source>
</evidence>